<dbReference type="OrthoDB" id="205662at2759"/>
<dbReference type="GO" id="GO:0030951">
    <property type="term" value="P:establishment or maintenance of microtubule cytoskeleton polarity"/>
    <property type="evidence" value="ECO:0007669"/>
    <property type="project" value="InterPro"/>
</dbReference>
<dbReference type="PANTHER" id="PTHR12609">
    <property type="entry name" value="MICROTUBULE ASSOCIATED PROTEIN XMAP215"/>
    <property type="match status" value="1"/>
</dbReference>
<evidence type="ECO:0000256" key="1">
    <source>
        <dbReference type="ARBA" id="ARBA00004245"/>
    </source>
</evidence>
<comment type="subcellular location">
    <subcellularLocation>
        <location evidence="1">Cytoplasm</location>
        <location evidence="1">Cytoskeleton</location>
    </subcellularLocation>
</comment>
<evidence type="ECO:0000256" key="2">
    <source>
        <dbReference type="ARBA" id="ARBA00022490"/>
    </source>
</evidence>
<evidence type="ECO:0000256" key="4">
    <source>
        <dbReference type="SAM" id="MobiDB-lite"/>
    </source>
</evidence>
<dbReference type="GO" id="GO:0046785">
    <property type="term" value="P:microtubule polymerization"/>
    <property type="evidence" value="ECO:0007669"/>
    <property type="project" value="InterPro"/>
</dbReference>
<feature type="region of interest" description="Disordered" evidence="4">
    <location>
        <begin position="214"/>
        <end position="275"/>
    </location>
</feature>
<dbReference type="HOGENOM" id="CLU_712198_0_0_1"/>
<evidence type="ECO:0000256" key="3">
    <source>
        <dbReference type="ARBA" id="ARBA00023212"/>
    </source>
</evidence>
<dbReference type="UCSC" id="T08D2.8">
    <property type="organism name" value="c. elegans"/>
</dbReference>
<organism evidence="6 7">
    <name type="scientific">Caenorhabditis elegans</name>
    <dbReference type="NCBI Taxonomy" id="6239"/>
    <lineage>
        <taxon>Eukaryota</taxon>
        <taxon>Metazoa</taxon>
        <taxon>Ecdysozoa</taxon>
        <taxon>Nematoda</taxon>
        <taxon>Chromadorea</taxon>
        <taxon>Rhabditida</taxon>
        <taxon>Rhabditina</taxon>
        <taxon>Rhabditomorpha</taxon>
        <taxon>Rhabditoidea</taxon>
        <taxon>Rhabditidae</taxon>
        <taxon>Peloderinae</taxon>
        <taxon>Caenorhabditis</taxon>
    </lineage>
</organism>
<gene>
    <name evidence="6" type="ORF">CELE_T08D2.8</name>
    <name evidence="6 8" type="ORF">T08D2.8</name>
</gene>
<feature type="region of interest" description="Disordered" evidence="4">
    <location>
        <begin position="296"/>
        <end position="315"/>
    </location>
</feature>
<dbReference type="SMART" id="SM01349">
    <property type="entry name" value="TOG"/>
    <property type="match status" value="1"/>
</dbReference>
<dbReference type="InParanoid" id="A4F325"/>
<evidence type="ECO:0000259" key="5">
    <source>
        <dbReference type="SMART" id="SM01349"/>
    </source>
</evidence>
<dbReference type="GO" id="GO:0051010">
    <property type="term" value="F:microtubule plus-end binding"/>
    <property type="evidence" value="ECO:0007669"/>
    <property type="project" value="InterPro"/>
</dbReference>
<dbReference type="WormBase" id="T08D2.8">
    <property type="protein sequence ID" value="CE28252"/>
    <property type="gene ID" value="WBGene00011613"/>
</dbReference>
<dbReference type="GO" id="GO:0007051">
    <property type="term" value="P:spindle organization"/>
    <property type="evidence" value="ECO:0007669"/>
    <property type="project" value="InterPro"/>
</dbReference>
<dbReference type="Pfam" id="PF21041">
    <property type="entry name" value="XMAP215_CLASP_TOG"/>
    <property type="match status" value="1"/>
</dbReference>
<evidence type="ECO:0000313" key="8">
    <source>
        <dbReference type="WormBase" id="T08D2.8"/>
    </source>
</evidence>
<proteinExistence type="predicted"/>
<dbReference type="EMBL" id="BX284606">
    <property type="protein sequence ID" value="CCD74404.1"/>
    <property type="molecule type" value="Genomic_DNA"/>
</dbReference>
<keyword evidence="3" id="KW-0206">Cytoskeleton</keyword>
<dbReference type="eggNOG" id="KOG1820">
    <property type="taxonomic scope" value="Eukaryota"/>
</dbReference>
<dbReference type="Proteomes" id="UP000001940">
    <property type="component" value="Chromosome X"/>
</dbReference>
<evidence type="ECO:0000313" key="6">
    <source>
        <dbReference type="EMBL" id="CCD74404.1"/>
    </source>
</evidence>
<dbReference type="InterPro" id="IPR034085">
    <property type="entry name" value="TOG"/>
</dbReference>
<dbReference type="STRING" id="6239.T08D2.8.1"/>
<dbReference type="InterPro" id="IPR011989">
    <property type="entry name" value="ARM-like"/>
</dbReference>
<dbReference type="AGR" id="WB:WBGene00011613"/>
<dbReference type="AlphaFoldDB" id="A4F325"/>
<keyword evidence="7" id="KW-1185">Reference proteome</keyword>
<dbReference type="PeptideAtlas" id="A4F325"/>
<reference evidence="6 7" key="1">
    <citation type="journal article" date="1998" name="Science">
        <title>Genome sequence of the nematode C. elegans: a platform for investigating biology.</title>
        <authorList>
            <consortium name="The C. elegans sequencing consortium"/>
            <person name="Sulson J.E."/>
            <person name="Waterston R."/>
        </authorList>
    </citation>
    <scope>NUCLEOTIDE SEQUENCE [LARGE SCALE GENOMIC DNA]</scope>
    <source>
        <strain evidence="6 7">Bristol N2</strain>
    </source>
</reference>
<dbReference type="OMA" id="GWKWTEN"/>
<evidence type="ECO:0000313" key="7">
    <source>
        <dbReference type="Proteomes" id="UP000001940"/>
    </source>
</evidence>
<dbReference type="InterPro" id="IPR045110">
    <property type="entry name" value="XMAP215"/>
</dbReference>
<accession>A4F325</accession>
<dbReference type="SMR" id="A4F325"/>
<dbReference type="PIR" id="T24690">
    <property type="entry name" value="T24690"/>
</dbReference>
<dbReference type="GO" id="GO:0005856">
    <property type="term" value="C:cytoskeleton"/>
    <property type="evidence" value="ECO:0007669"/>
    <property type="project" value="UniProtKB-SubCell"/>
</dbReference>
<dbReference type="SUPFAM" id="SSF48371">
    <property type="entry name" value="ARM repeat"/>
    <property type="match status" value="1"/>
</dbReference>
<keyword evidence="2" id="KW-0963">Cytoplasm</keyword>
<protein>
    <submittedName>
        <fullName evidence="6">TOG domain-containing protein</fullName>
    </submittedName>
</protein>
<dbReference type="InterPro" id="IPR016024">
    <property type="entry name" value="ARM-type_fold"/>
</dbReference>
<feature type="domain" description="TOG" evidence="5">
    <location>
        <begin position="1"/>
        <end position="198"/>
    </location>
</feature>
<dbReference type="PaxDb" id="6239-T08D2.8"/>
<dbReference type="GO" id="GO:0061863">
    <property type="term" value="F:microtubule plus end polymerase"/>
    <property type="evidence" value="ECO:0007669"/>
    <property type="project" value="InterPro"/>
</dbReference>
<sequence length="388" mass="41759">MENVGRIEISERLTEISKILMKIVEKDVNVNVGAISAQILAEIAKKSRFSFSALALRAFPVVFDKLKDKNAILRDALVEFCDEAANTTPLSAYSEAGLSNKNPQARQQTALFLSRFFAKNDPKIVETEEVKQLAEHILKTSNDADKEVRKAALRIVAAVQKCLGEGVAKRLLAEVYHDKLKTEKLPPLIEELEKEFESSASPEMLRLAKHYKIGSSSTSAPPKTAAGAPKRLSSAVAPRRAPPASAAPTRRAPSPKAPVVAPTRRAPSPKAPVAPVAPVKPKPFVARPAPNFGKPRAAVAPARAPQITQRAPAATRPATSAIRVIPIAPNVVRNGAPAAPRKPIEIARPQTSSGIAAPGAPRSRIGTKFGWKWTENGLKKPEIFMKKA</sequence>
<dbReference type="Bgee" id="WBGene00011613">
    <property type="expression patterns" value="Expressed in adult organism and 2 other cell types or tissues"/>
</dbReference>
<dbReference type="InterPro" id="IPR048491">
    <property type="entry name" value="XMAP215_CLASP_TOG"/>
</dbReference>
<name>A4F325_CAEEL</name>
<dbReference type="Gene3D" id="1.25.10.10">
    <property type="entry name" value="Leucine-rich Repeat Variant"/>
    <property type="match status" value="1"/>
</dbReference>